<protein>
    <submittedName>
        <fullName evidence="1">Uncharacterized protein</fullName>
    </submittedName>
</protein>
<reference evidence="1" key="2">
    <citation type="journal article" date="2020" name="Nat. Commun.">
        <title>Large-scale genome sequencing of mycorrhizal fungi provides insights into the early evolution of symbiotic traits.</title>
        <authorList>
            <person name="Miyauchi S."/>
            <person name="Kiss E."/>
            <person name="Kuo A."/>
            <person name="Drula E."/>
            <person name="Kohler A."/>
            <person name="Sanchez-Garcia M."/>
            <person name="Morin E."/>
            <person name="Andreopoulos B."/>
            <person name="Barry K.W."/>
            <person name="Bonito G."/>
            <person name="Buee M."/>
            <person name="Carver A."/>
            <person name="Chen C."/>
            <person name="Cichocki N."/>
            <person name="Clum A."/>
            <person name="Culley D."/>
            <person name="Crous P.W."/>
            <person name="Fauchery L."/>
            <person name="Girlanda M."/>
            <person name="Hayes R.D."/>
            <person name="Keri Z."/>
            <person name="LaButti K."/>
            <person name="Lipzen A."/>
            <person name="Lombard V."/>
            <person name="Magnuson J."/>
            <person name="Maillard F."/>
            <person name="Murat C."/>
            <person name="Nolan M."/>
            <person name="Ohm R.A."/>
            <person name="Pangilinan J."/>
            <person name="Pereira M.F."/>
            <person name="Perotto S."/>
            <person name="Peter M."/>
            <person name="Pfister S."/>
            <person name="Riley R."/>
            <person name="Sitrit Y."/>
            <person name="Stielow J.B."/>
            <person name="Szollosi G."/>
            <person name="Zifcakova L."/>
            <person name="Stursova M."/>
            <person name="Spatafora J.W."/>
            <person name="Tedersoo L."/>
            <person name="Vaario L.M."/>
            <person name="Yamada A."/>
            <person name="Yan M."/>
            <person name="Wang P."/>
            <person name="Xu J."/>
            <person name="Bruns T."/>
            <person name="Baldrian P."/>
            <person name="Vilgalys R."/>
            <person name="Dunand C."/>
            <person name="Henrissat B."/>
            <person name="Grigoriev I.V."/>
            <person name="Hibbett D."/>
            <person name="Nagy L.G."/>
            <person name="Martin F.M."/>
        </authorList>
    </citation>
    <scope>NUCLEOTIDE SEQUENCE</scope>
    <source>
        <strain evidence="1">P2</strain>
    </source>
</reference>
<evidence type="ECO:0000313" key="1">
    <source>
        <dbReference type="EMBL" id="KAF9643142.1"/>
    </source>
</evidence>
<sequence length="77" mass="8408">MLRSLISPPRKPPHRRQTPKVKAAVLGARPTTLSRPAVTIPPVRDNRRLSDVDSLSLNSTRSVGRGFTTLVPSLIAE</sequence>
<organism evidence="1 2">
    <name type="scientific">Thelephora ganbajun</name>
    <name type="common">Ganba fungus</name>
    <dbReference type="NCBI Taxonomy" id="370292"/>
    <lineage>
        <taxon>Eukaryota</taxon>
        <taxon>Fungi</taxon>
        <taxon>Dikarya</taxon>
        <taxon>Basidiomycota</taxon>
        <taxon>Agaricomycotina</taxon>
        <taxon>Agaricomycetes</taxon>
        <taxon>Thelephorales</taxon>
        <taxon>Thelephoraceae</taxon>
        <taxon>Thelephora</taxon>
    </lineage>
</organism>
<name>A0ACB6Z0T8_THEGA</name>
<dbReference type="EMBL" id="MU118276">
    <property type="protein sequence ID" value="KAF9643142.1"/>
    <property type="molecule type" value="Genomic_DNA"/>
</dbReference>
<dbReference type="Proteomes" id="UP000886501">
    <property type="component" value="Unassembled WGS sequence"/>
</dbReference>
<comment type="caution">
    <text evidence="1">The sequence shown here is derived from an EMBL/GenBank/DDBJ whole genome shotgun (WGS) entry which is preliminary data.</text>
</comment>
<evidence type="ECO:0000313" key="2">
    <source>
        <dbReference type="Proteomes" id="UP000886501"/>
    </source>
</evidence>
<gene>
    <name evidence="1" type="ORF">BDM02DRAFT_1709332</name>
</gene>
<accession>A0ACB6Z0T8</accession>
<reference evidence="1" key="1">
    <citation type="submission" date="2019-10" db="EMBL/GenBank/DDBJ databases">
        <authorList>
            <consortium name="DOE Joint Genome Institute"/>
            <person name="Kuo A."/>
            <person name="Miyauchi S."/>
            <person name="Kiss E."/>
            <person name="Drula E."/>
            <person name="Kohler A."/>
            <person name="Sanchez-Garcia M."/>
            <person name="Andreopoulos B."/>
            <person name="Barry K.W."/>
            <person name="Bonito G."/>
            <person name="Buee M."/>
            <person name="Carver A."/>
            <person name="Chen C."/>
            <person name="Cichocki N."/>
            <person name="Clum A."/>
            <person name="Culley D."/>
            <person name="Crous P.W."/>
            <person name="Fauchery L."/>
            <person name="Girlanda M."/>
            <person name="Hayes R."/>
            <person name="Keri Z."/>
            <person name="Labutti K."/>
            <person name="Lipzen A."/>
            <person name="Lombard V."/>
            <person name="Magnuson J."/>
            <person name="Maillard F."/>
            <person name="Morin E."/>
            <person name="Murat C."/>
            <person name="Nolan M."/>
            <person name="Ohm R."/>
            <person name="Pangilinan J."/>
            <person name="Pereira M."/>
            <person name="Perotto S."/>
            <person name="Peter M."/>
            <person name="Riley R."/>
            <person name="Sitrit Y."/>
            <person name="Stielow B."/>
            <person name="Szollosi G."/>
            <person name="Zifcakova L."/>
            <person name="Stursova M."/>
            <person name="Spatafora J.W."/>
            <person name="Tedersoo L."/>
            <person name="Vaario L.-M."/>
            <person name="Yamada A."/>
            <person name="Yan M."/>
            <person name="Wang P."/>
            <person name="Xu J."/>
            <person name="Bruns T."/>
            <person name="Baldrian P."/>
            <person name="Vilgalys R."/>
            <person name="Henrissat B."/>
            <person name="Grigoriev I.V."/>
            <person name="Hibbett D."/>
            <person name="Nagy L.G."/>
            <person name="Martin F.M."/>
        </authorList>
    </citation>
    <scope>NUCLEOTIDE SEQUENCE</scope>
    <source>
        <strain evidence="1">P2</strain>
    </source>
</reference>
<proteinExistence type="predicted"/>
<keyword evidence="2" id="KW-1185">Reference proteome</keyword>